<proteinExistence type="inferred from homology"/>
<sequence length="514" mass="55574">MRDPEERSAVLEPWDEANRELAALVGPAHWKNPKPASRYNLVVIGAGTAGLVTAAGAAGLGAKVALVERHLLGGDCLNVGCVPSKALLAASRAAAAVRDAHRFGIHVPEGARVDFPRVMERMRRLRASVAPNDSARRLTELGVDVFFGNARFVDSETVDVDGTRLRFQKAVIATGARAAAPAIPGLDRVPYLTNETLFSLTELPRRFGIVGAGPIGCEMSQAFARFGSKVFLVEAMHGILPREDPDASSIVWKVMEEDGVELLCCGRDLVLEPGESGSVLMELHSHGGTTRVQVDRVLVAVGRAPNLEGLDLDRVGVAATPKGVVVDDHLRTTNPRIYAAGDVCSPYQFTHAADFMARIVIQNALFWGRAKASGLTIPWCTYTDPEIAHVGLYERDARARGWEVQAFTLPLSHVDRAVLEGRAEGLVRVHVRKGTDRIVGATIVAPNAGDMIGELSLAMTHRIGLKGLASAIHPYPTVGEALRKVGDLYNRSRLTPRMKKILTRILAWHRGKRI</sequence>
<dbReference type="InterPro" id="IPR016156">
    <property type="entry name" value="FAD/NAD-linked_Rdtase_dimer_sf"/>
</dbReference>
<evidence type="ECO:0000256" key="10">
    <source>
        <dbReference type="RuleBase" id="RU003691"/>
    </source>
</evidence>
<keyword evidence="8" id="KW-0520">NAD</keyword>
<accession>A0A1M4TD44</accession>
<dbReference type="GO" id="GO:0050660">
    <property type="term" value="F:flavin adenine dinucleotide binding"/>
    <property type="evidence" value="ECO:0007669"/>
    <property type="project" value="TreeGrafter"/>
</dbReference>
<dbReference type="Gene3D" id="3.50.50.60">
    <property type="entry name" value="FAD/NAD(P)-binding domain"/>
    <property type="match status" value="2"/>
</dbReference>
<evidence type="ECO:0000256" key="1">
    <source>
        <dbReference type="ARBA" id="ARBA00007532"/>
    </source>
</evidence>
<protein>
    <submittedName>
        <fullName evidence="13">Pyruvate/2-oxoglutarate dehydrogenase complex, dihydrolipoamide dehydrogenase (E3) component</fullName>
    </submittedName>
</protein>
<dbReference type="PIRSF" id="PIRSF000350">
    <property type="entry name" value="Mercury_reductase_MerA"/>
    <property type="match status" value="1"/>
</dbReference>
<evidence type="ECO:0000256" key="8">
    <source>
        <dbReference type="PIRSR" id="PIRSR000350-3"/>
    </source>
</evidence>
<evidence type="ECO:0000256" key="4">
    <source>
        <dbReference type="ARBA" id="ARBA00022857"/>
    </source>
</evidence>
<keyword evidence="13" id="KW-0670">Pyruvate</keyword>
<evidence type="ECO:0000256" key="9">
    <source>
        <dbReference type="PIRSR" id="PIRSR000350-4"/>
    </source>
</evidence>
<dbReference type="InterPro" id="IPR023753">
    <property type="entry name" value="FAD/NAD-binding_dom"/>
</dbReference>
<evidence type="ECO:0000256" key="7">
    <source>
        <dbReference type="ARBA" id="ARBA00023284"/>
    </source>
</evidence>
<dbReference type="OrthoDB" id="9786429at2"/>
<evidence type="ECO:0000313" key="13">
    <source>
        <dbReference type="EMBL" id="SHE42469.1"/>
    </source>
</evidence>
<dbReference type="PANTHER" id="PTHR43014">
    <property type="entry name" value="MERCURIC REDUCTASE"/>
    <property type="match status" value="1"/>
</dbReference>
<evidence type="ECO:0000259" key="12">
    <source>
        <dbReference type="Pfam" id="PF07992"/>
    </source>
</evidence>
<feature type="binding site" evidence="8">
    <location>
        <position position="234"/>
    </location>
    <ligand>
        <name>NAD(+)</name>
        <dbReference type="ChEBI" id="CHEBI:57540"/>
    </ligand>
</feature>
<dbReference type="FunFam" id="3.30.390.30:FF:000001">
    <property type="entry name" value="Dihydrolipoyl dehydrogenase"/>
    <property type="match status" value="1"/>
</dbReference>
<dbReference type="InterPro" id="IPR001100">
    <property type="entry name" value="Pyr_nuc-diS_OxRdtase"/>
</dbReference>
<dbReference type="AlphaFoldDB" id="A0A1M4TD44"/>
<keyword evidence="8" id="KW-0547">Nucleotide-binding</keyword>
<dbReference type="PRINTS" id="PR00411">
    <property type="entry name" value="PNDRDTASEI"/>
</dbReference>
<dbReference type="PRINTS" id="PR00368">
    <property type="entry name" value="FADPNR"/>
</dbReference>
<feature type="binding site" evidence="8">
    <location>
        <position position="342"/>
    </location>
    <ligand>
        <name>FAD</name>
        <dbReference type="ChEBI" id="CHEBI:57692"/>
    </ligand>
</feature>
<keyword evidence="14" id="KW-1185">Reference proteome</keyword>
<dbReference type="SUPFAM" id="SSF51905">
    <property type="entry name" value="FAD/NAD(P)-binding domain"/>
    <property type="match status" value="1"/>
</dbReference>
<evidence type="ECO:0000256" key="3">
    <source>
        <dbReference type="ARBA" id="ARBA00022827"/>
    </source>
</evidence>
<reference evidence="14" key="1">
    <citation type="submission" date="2016-11" db="EMBL/GenBank/DDBJ databases">
        <authorList>
            <person name="Varghese N."/>
            <person name="Submissions S."/>
        </authorList>
    </citation>
    <scope>NUCLEOTIDE SEQUENCE [LARGE SCALE GENOMIC DNA]</scope>
    <source>
        <strain evidence="14">DSM 9756</strain>
    </source>
</reference>
<comment type="cofactor">
    <cofactor evidence="8">
        <name>FAD</name>
        <dbReference type="ChEBI" id="CHEBI:57692"/>
    </cofactor>
    <text evidence="8">Binds 1 FAD per subunit.</text>
</comment>
<dbReference type="Proteomes" id="UP000184076">
    <property type="component" value="Unassembled WGS sequence"/>
</dbReference>
<dbReference type="STRING" id="1121391.SAMN02745206_00257"/>
<evidence type="ECO:0000313" key="14">
    <source>
        <dbReference type="Proteomes" id="UP000184076"/>
    </source>
</evidence>
<dbReference type="InterPro" id="IPR004099">
    <property type="entry name" value="Pyr_nucl-diS_OxRdtase_dimer"/>
</dbReference>
<evidence type="ECO:0000256" key="2">
    <source>
        <dbReference type="ARBA" id="ARBA00022630"/>
    </source>
</evidence>
<comment type="similarity">
    <text evidence="1 10">Belongs to the class-I pyridine nucleotide-disulfide oxidoreductase family.</text>
</comment>
<evidence type="ECO:0000259" key="11">
    <source>
        <dbReference type="Pfam" id="PF02852"/>
    </source>
</evidence>
<keyword evidence="6" id="KW-1015">Disulfide bond</keyword>
<keyword evidence="3 8" id="KW-0274">FAD</keyword>
<name>A0A1M4TD44_9BACT</name>
<dbReference type="PROSITE" id="PS00076">
    <property type="entry name" value="PYRIDINE_REDOX_1"/>
    <property type="match status" value="1"/>
</dbReference>
<dbReference type="RefSeq" id="WP_073036213.1">
    <property type="nucleotide sequence ID" value="NZ_FQVB01000004.1"/>
</dbReference>
<feature type="domain" description="Pyridine nucleotide-disulphide oxidoreductase dimerisation" evidence="11">
    <location>
        <begin position="377"/>
        <end position="483"/>
    </location>
</feature>
<dbReference type="SUPFAM" id="SSF55424">
    <property type="entry name" value="FAD/NAD-linked reductases, dimerisation (C-terminal) domain"/>
    <property type="match status" value="1"/>
</dbReference>
<keyword evidence="4" id="KW-0521">NADP</keyword>
<feature type="disulfide bond" description="Redox-active" evidence="9">
    <location>
        <begin position="76"/>
        <end position="81"/>
    </location>
</feature>
<dbReference type="EMBL" id="FQVB01000004">
    <property type="protein sequence ID" value="SHE42469.1"/>
    <property type="molecule type" value="Genomic_DNA"/>
</dbReference>
<dbReference type="GO" id="GO:0003955">
    <property type="term" value="F:NAD(P)H dehydrogenase (quinone) activity"/>
    <property type="evidence" value="ECO:0007669"/>
    <property type="project" value="TreeGrafter"/>
</dbReference>
<keyword evidence="7 10" id="KW-0676">Redox-active center</keyword>
<keyword evidence="2 10" id="KW-0285">Flavoprotein</keyword>
<gene>
    <name evidence="13" type="ORF">SAMN02745206_00257</name>
</gene>
<dbReference type="Pfam" id="PF07992">
    <property type="entry name" value="Pyr_redox_2"/>
    <property type="match status" value="1"/>
</dbReference>
<dbReference type="Pfam" id="PF02852">
    <property type="entry name" value="Pyr_redox_dim"/>
    <property type="match status" value="1"/>
</dbReference>
<dbReference type="FunFam" id="3.50.50.60:FF:000379">
    <property type="entry name" value="Mercuric reductase"/>
    <property type="match status" value="1"/>
</dbReference>
<feature type="domain" description="FAD/NAD(P)-binding" evidence="12">
    <location>
        <begin position="39"/>
        <end position="353"/>
    </location>
</feature>
<dbReference type="PANTHER" id="PTHR43014:SF2">
    <property type="entry name" value="MERCURIC REDUCTASE"/>
    <property type="match status" value="1"/>
</dbReference>
<dbReference type="NCBIfam" id="NF004991">
    <property type="entry name" value="PRK06370.1-3"/>
    <property type="match status" value="1"/>
</dbReference>
<dbReference type="InterPro" id="IPR012999">
    <property type="entry name" value="Pyr_OxRdtase_I_AS"/>
</dbReference>
<dbReference type="Gene3D" id="3.30.390.30">
    <property type="match status" value="1"/>
</dbReference>
<feature type="binding site" evidence="8">
    <location>
        <position position="302"/>
    </location>
    <ligand>
        <name>NAD(+)</name>
        <dbReference type="ChEBI" id="CHEBI:57540"/>
    </ligand>
</feature>
<evidence type="ECO:0000256" key="6">
    <source>
        <dbReference type="ARBA" id="ARBA00023157"/>
    </source>
</evidence>
<dbReference type="GO" id="GO:0016668">
    <property type="term" value="F:oxidoreductase activity, acting on a sulfur group of donors, NAD(P) as acceptor"/>
    <property type="evidence" value="ECO:0007669"/>
    <property type="project" value="InterPro"/>
</dbReference>
<dbReference type="InterPro" id="IPR036188">
    <property type="entry name" value="FAD/NAD-bd_sf"/>
</dbReference>
<keyword evidence="5 10" id="KW-0560">Oxidoreductase</keyword>
<evidence type="ECO:0000256" key="5">
    <source>
        <dbReference type="ARBA" id="ARBA00023002"/>
    </source>
</evidence>
<feature type="binding site" evidence="8">
    <location>
        <position position="85"/>
    </location>
    <ligand>
        <name>FAD</name>
        <dbReference type="ChEBI" id="CHEBI:57692"/>
    </ligand>
</feature>
<feature type="binding site" evidence="8">
    <location>
        <begin position="211"/>
        <end position="218"/>
    </location>
    <ligand>
        <name>NAD(+)</name>
        <dbReference type="ChEBI" id="CHEBI:57540"/>
    </ligand>
</feature>
<organism evidence="13 14">
    <name type="scientific">Desulfacinum infernum DSM 9756</name>
    <dbReference type="NCBI Taxonomy" id="1121391"/>
    <lineage>
        <taxon>Bacteria</taxon>
        <taxon>Pseudomonadati</taxon>
        <taxon>Thermodesulfobacteriota</taxon>
        <taxon>Syntrophobacteria</taxon>
        <taxon>Syntrophobacterales</taxon>
        <taxon>Syntrophobacteraceae</taxon>
        <taxon>Desulfacinum</taxon>
    </lineage>
</organism>